<protein>
    <submittedName>
        <fullName evidence="2">Uncharacterized protein</fullName>
    </submittedName>
</protein>
<reference evidence="2" key="1">
    <citation type="submission" date="2022-12" db="EMBL/GenBank/DDBJ databases">
        <authorList>
            <person name="Webb A."/>
        </authorList>
    </citation>
    <scope>NUCLEOTIDE SEQUENCE</scope>
    <source>
        <strain evidence="2">Hp1</strain>
    </source>
</reference>
<organism evidence="2 3">
    <name type="scientific">Hyaloperonospora brassicae</name>
    <name type="common">Brassica downy mildew</name>
    <name type="synonym">Peronospora brassicae</name>
    <dbReference type="NCBI Taxonomy" id="162125"/>
    <lineage>
        <taxon>Eukaryota</taxon>
        <taxon>Sar</taxon>
        <taxon>Stramenopiles</taxon>
        <taxon>Oomycota</taxon>
        <taxon>Peronosporomycetes</taxon>
        <taxon>Peronosporales</taxon>
        <taxon>Peronosporaceae</taxon>
        <taxon>Hyaloperonospora</taxon>
    </lineage>
</organism>
<dbReference type="Proteomes" id="UP001162031">
    <property type="component" value="Unassembled WGS sequence"/>
</dbReference>
<feature type="compositionally biased region" description="Polar residues" evidence="1">
    <location>
        <begin position="191"/>
        <end position="205"/>
    </location>
</feature>
<keyword evidence="3" id="KW-1185">Reference proteome</keyword>
<proteinExistence type="predicted"/>
<sequence>MSAALSSTSSSVVPVDAVRAVEDAFLRREWTAALNDSRRLLIARMAQLRQESNDVAVMTVNEERVLCVYLQVVFELALDDEVETATSVVQHFAPLTSTVSIQWIHFLLAMNRGLMAKQALRDLLTSLAMDKRMGLCTNEYNKAAEIMVLQLLLPDEGIDAARQFVMEDTELDDGTKAQLLCRIQPASLAAQQANKNESVQTSSAEPTGRDANAEPHATRAAHQLLSTAFTGKQQTPSTKNDDTSRYVMVGGTAIVLAVAVIGTLRYRERIHACVSNAVPAIHKGVADAKYALFDA</sequence>
<evidence type="ECO:0000256" key="1">
    <source>
        <dbReference type="SAM" id="MobiDB-lite"/>
    </source>
</evidence>
<evidence type="ECO:0000313" key="3">
    <source>
        <dbReference type="Proteomes" id="UP001162031"/>
    </source>
</evidence>
<comment type="caution">
    <text evidence="2">The sequence shown here is derived from an EMBL/GenBank/DDBJ whole genome shotgun (WGS) entry which is preliminary data.</text>
</comment>
<gene>
    <name evidence="2" type="ORF">HBR001_LOCUS8278</name>
</gene>
<dbReference type="EMBL" id="CANTFL010001446">
    <property type="protein sequence ID" value="CAI5740819.1"/>
    <property type="molecule type" value="Genomic_DNA"/>
</dbReference>
<accession>A0AAV0UVE9</accession>
<feature type="region of interest" description="Disordered" evidence="1">
    <location>
        <begin position="191"/>
        <end position="217"/>
    </location>
</feature>
<evidence type="ECO:0000313" key="2">
    <source>
        <dbReference type="EMBL" id="CAI5740819.1"/>
    </source>
</evidence>
<dbReference type="AlphaFoldDB" id="A0AAV0UVE9"/>
<feature type="compositionally biased region" description="Basic and acidic residues" evidence="1">
    <location>
        <begin position="207"/>
        <end position="217"/>
    </location>
</feature>
<name>A0AAV0UVE9_HYABA</name>